<dbReference type="Gene3D" id="1.10.10.10">
    <property type="entry name" value="Winged helix-like DNA-binding domain superfamily/Winged helix DNA-binding domain"/>
    <property type="match status" value="1"/>
</dbReference>
<dbReference type="NCBIfam" id="TIGR02937">
    <property type="entry name" value="sigma70-ECF"/>
    <property type="match status" value="1"/>
</dbReference>
<dbReference type="InterPro" id="IPR014284">
    <property type="entry name" value="RNA_pol_sigma-70_dom"/>
</dbReference>
<dbReference type="InterPro" id="IPR013324">
    <property type="entry name" value="RNA_pol_sigma_r3/r4-like"/>
</dbReference>
<keyword evidence="4" id="KW-0804">Transcription</keyword>
<dbReference type="InterPro" id="IPR036388">
    <property type="entry name" value="WH-like_DNA-bd_sf"/>
</dbReference>
<sequence length="171" mass="20188">MSSSTSINEETFKVIFERYWKALVGFCQHHTDSEEVGMDIVQDIFCSIWKRRDSLVIQVDMEHYLFRAARLKISDYYRKKYSQTSYEESLSHDQQAYSNVTEELIEVRELENRLSITVDRLPARCKQVYRLSRESGRSIPEIATLLNLSEKTVEAHLTKALRNIRARLARY</sequence>
<dbReference type="Proteomes" id="UP001221558">
    <property type="component" value="Chromosome"/>
</dbReference>
<feature type="domain" description="RNA polymerase sigma-70 region 2" evidence="5">
    <location>
        <begin position="16"/>
        <end position="80"/>
    </location>
</feature>
<name>A0ABY7WMT9_9SPHI</name>
<dbReference type="Pfam" id="PF04542">
    <property type="entry name" value="Sigma70_r2"/>
    <property type="match status" value="1"/>
</dbReference>
<comment type="similarity">
    <text evidence="1">Belongs to the sigma-70 factor family. ECF subfamily.</text>
</comment>
<protein>
    <submittedName>
        <fullName evidence="7">RNA polymerase sigma-70 factor</fullName>
    </submittedName>
</protein>
<evidence type="ECO:0000256" key="1">
    <source>
        <dbReference type="ARBA" id="ARBA00010641"/>
    </source>
</evidence>
<dbReference type="EMBL" id="CP117880">
    <property type="protein sequence ID" value="WDF68654.1"/>
    <property type="molecule type" value="Genomic_DNA"/>
</dbReference>
<evidence type="ECO:0000313" key="8">
    <source>
        <dbReference type="Proteomes" id="UP001221558"/>
    </source>
</evidence>
<dbReference type="InterPro" id="IPR007627">
    <property type="entry name" value="RNA_pol_sigma70_r2"/>
</dbReference>
<dbReference type="InterPro" id="IPR013249">
    <property type="entry name" value="RNA_pol_sigma70_r4_t2"/>
</dbReference>
<organism evidence="7 8">
    <name type="scientific">Sphingobacterium oryzagri</name>
    <dbReference type="NCBI Taxonomy" id="3025669"/>
    <lineage>
        <taxon>Bacteria</taxon>
        <taxon>Pseudomonadati</taxon>
        <taxon>Bacteroidota</taxon>
        <taxon>Sphingobacteriia</taxon>
        <taxon>Sphingobacteriales</taxon>
        <taxon>Sphingobacteriaceae</taxon>
        <taxon>Sphingobacterium</taxon>
    </lineage>
</organism>
<dbReference type="PANTHER" id="PTHR43133">
    <property type="entry name" value="RNA POLYMERASE ECF-TYPE SIGMA FACTO"/>
    <property type="match status" value="1"/>
</dbReference>
<dbReference type="Pfam" id="PF08281">
    <property type="entry name" value="Sigma70_r4_2"/>
    <property type="match status" value="1"/>
</dbReference>
<keyword evidence="3" id="KW-0731">Sigma factor</keyword>
<evidence type="ECO:0000256" key="4">
    <source>
        <dbReference type="ARBA" id="ARBA00023163"/>
    </source>
</evidence>
<dbReference type="InterPro" id="IPR014327">
    <property type="entry name" value="RNA_pol_sigma70_bacteroid"/>
</dbReference>
<keyword evidence="2" id="KW-0805">Transcription regulation</keyword>
<evidence type="ECO:0000256" key="2">
    <source>
        <dbReference type="ARBA" id="ARBA00023015"/>
    </source>
</evidence>
<reference evidence="7 8" key="1">
    <citation type="submission" date="2023-02" db="EMBL/GenBank/DDBJ databases">
        <title>Genome sequence of Sphingobacterium sp. KACC 22765.</title>
        <authorList>
            <person name="Kim S."/>
            <person name="Heo J."/>
            <person name="Kwon S.-W."/>
        </authorList>
    </citation>
    <scope>NUCLEOTIDE SEQUENCE [LARGE SCALE GENOMIC DNA]</scope>
    <source>
        <strain evidence="7 8">KACC 22765</strain>
    </source>
</reference>
<evidence type="ECO:0000313" key="7">
    <source>
        <dbReference type="EMBL" id="WDF68654.1"/>
    </source>
</evidence>
<keyword evidence="8" id="KW-1185">Reference proteome</keyword>
<proteinExistence type="inferred from homology"/>
<dbReference type="SUPFAM" id="SSF88659">
    <property type="entry name" value="Sigma3 and sigma4 domains of RNA polymerase sigma factors"/>
    <property type="match status" value="1"/>
</dbReference>
<feature type="domain" description="RNA polymerase sigma factor 70 region 4 type 2" evidence="6">
    <location>
        <begin position="118"/>
        <end position="163"/>
    </location>
</feature>
<dbReference type="InterPro" id="IPR013325">
    <property type="entry name" value="RNA_pol_sigma_r2"/>
</dbReference>
<evidence type="ECO:0000259" key="6">
    <source>
        <dbReference type="Pfam" id="PF08281"/>
    </source>
</evidence>
<gene>
    <name evidence="7" type="ORF">PQ465_20455</name>
</gene>
<dbReference type="RefSeq" id="WP_274267387.1">
    <property type="nucleotide sequence ID" value="NZ_CP117880.1"/>
</dbReference>
<accession>A0ABY7WMT9</accession>
<dbReference type="PANTHER" id="PTHR43133:SF46">
    <property type="entry name" value="RNA POLYMERASE SIGMA-70 FACTOR ECF SUBFAMILY"/>
    <property type="match status" value="1"/>
</dbReference>
<dbReference type="Gene3D" id="1.10.1740.10">
    <property type="match status" value="1"/>
</dbReference>
<dbReference type="NCBIfam" id="TIGR02985">
    <property type="entry name" value="Sig70_bacteroi1"/>
    <property type="match status" value="1"/>
</dbReference>
<dbReference type="InterPro" id="IPR039425">
    <property type="entry name" value="RNA_pol_sigma-70-like"/>
</dbReference>
<evidence type="ECO:0000256" key="3">
    <source>
        <dbReference type="ARBA" id="ARBA00023082"/>
    </source>
</evidence>
<dbReference type="SUPFAM" id="SSF88946">
    <property type="entry name" value="Sigma2 domain of RNA polymerase sigma factors"/>
    <property type="match status" value="1"/>
</dbReference>
<evidence type="ECO:0000259" key="5">
    <source>
        <dbReference type="Pfam" id="PF04542"/>
    </source>
</evidence>